<organism evidence="1 2">
    <name type="scientific">Shouchella miscanthi</name>
    <dbReference type="NCBI Taxonomy" id="2598861"/>
    <lineage>
        <taxon>Bacteria</taxon>
        <taxon>Bacillati</taxon>
        <taxon>Bacillota</taxon>
        <taxon>Bacilli</taxon>
        <taxon>Bacillales</taxon>
        <taxon>Bacillaceae</taxon>
        <taxon>Shouchella</taxon>
    </lineage>
</organism>
<proteinExistence type="predicted"/>
<evidence type="ECO:0008006" key="3">
    <source>
        <dbReference type="Google" id="ProtNLM"/>
    </source>
</evidence>
<gene>
    <name evidence="1" type="ORF">P5F74_14470</name>
</gene>
<dbReference type="RefSeq" id="WP_328237992.1">
    <property type="nucleotide sequence ID" value="NZ_JAROAS010000029.1"/>
</dbReference>
<dbReference type="Proteomes" id="UP001341820">
    <property type="component" value="Unassembled WGS sequence"/>
</dbReference>
<evidence type="ECO:0000313" key="2">
    <source>
        <dbReference type="Proteomes" id="UP001341820"/>
    </source>
</evidence>
<dbReference type="EMBL" id="JAROAS010000029">
    <property type="protein sequence ID" value="MED4129344.1"/>
    <property type="molecule type" value="Genomic_DNA"/>
</dbReference>
<comment type="caution">
    <text evidence="1">The sequence shown here is derived from an EMBL/GenBank/DDBJ whole genome shotgun (WGS) entry which is preliminary data.</text>
</comment>
<sequence length="67" mass="7728">MSYYESGRHGHYKPVKGFSARICPGCRCKKRCASCNERPVETPVERPVERPIRLFTDLADLNQTDEK</sequence>
<accession>A0ABU6NMD2</accession>
<evidence type="ECO:0000313" key="1">
    <source>
        <dbReference type="EMBL" id="MED4129344.1"/>
    </source>
</evidence>
<reference evidence="1 2" key="1">
    <citation type="submission" date="2023-03" db="EMBL/GenBank/DDBJ databases">
        <title>Bacillus Genome Sequencing.</title>
        <authorList>
            <person name="Dunlap C."/>
        </authorList>
    </citation>
    <scope>NUCLEOTIDE SEQUENCE [LARGE SCALE GENOMIC DNA]</scope>
    <source>
        <strain evidence="1 2">B-4107</strain>
    </source>
</reference>
<protein>
    <recommendedName>
        <fullName evidence="3">Transposase</fullName>
    </recommendedName>
</protein>
<keyword evidence="2" id="KW-1185">Reference proteome</keyword>
<name>A0ABU6NMD2_9BACI</name>